<protein>
    <recommendedName>
        <fullName evidence="6">PHD-type domain-containing protein</fullName>
    </recommendedName>
</protein>
<feature type="domain" description="PHD-type" evidence="6">
    <location>
        <begin position="504"/>
        <end position="558"/>
    </location>
</feature>
<evidence type="ECO:0000313" key="7">
    <source>
        <dbReference type="EMBL" id="WVZ95560.1"/>
    </source>
</evidence>
<evidence type="ECO:0000259" key="6">
    <source>
        <dbReference type="PROSITE" id="PS50016"/>
    </source>
</evidence>
<keyword evidence="2 4" id="KW-0863">Zinc-finger</keyword>
<evidence type="ECO:0000256" key="3">
    <source>
        <dbReference type="ARBA" id="ARBA00022833"/>
    </source>
</evidence>
<proteinExistence type="predicted"/>
<dbReference type="Pfam" id="PF23209">
    <property type="entry name" value="IDM1_C"/>
    <property type="match status" value="1"/>
</dbReference>
<dbReference type="InterPro" id="IPR019787">
    <property type="entry name" value="Znf_PHD-finger"/>
</dbReference>
<accession>A0AAQ3XEQ2</accession>
<dbReference type="InterPro" id="IPR056511">
    <property type="entry name" value="IDM1_C"/>
</dbReference>
<dbReference type="EMBL" id="CP144753">
    <property type="protein sequence ID" value="WVZ95560.1"/>
    <property type="molecule type" value="Genomic_DNA"/>
</dbReference>
<dbReference type="Proteomes" id="UP001341281">
    <property type="component" value="Chromosome 09"/>
</dbReference>
<dbReference type="PANTHER" id="PTHR46508:SF2">
    <property type="entry name" value="INCREASED DNA METHYLATION 1"/>
    <property type="match status" value="1"/>
</dbReference>
<gene>
    <name evidence="7" type="ORF">U9M48_041308</name>
</gene>
<dbReference type="PROSITE" id="PS50016">
    <property type="entry name" value="ZF_PHD_2"/>
    <property type="match status" value="1"/>
</dbReference>
<dbReference type="InterPro" id="IPR011011">
    <property type="entry name" value="Znf_FYVE_PHD"/>
</dbReference>
<feature type="region of interest" description="Disordered" evidence="5">
    <location>
        <begin position="277"/>
        <end position="300"/>
    </location>
</feature>
<dbReference type="AlphaFoldDB" id="A0AAQ3XEQ2"/>
<dbReference type="PANTHER" id="PTHR46508">
    <property type="entry name" value="PHD FINGER FAMILY PROTEIN"/>
    <property type="match status" value="1"/>
</dbReference>
<dbReference type="InterPro" id="IPR001965">
    <property type="entry name" value="Znf_PHD"/>
</dbReference>
<keyword evidence="1" id="KW-0479">Metal-binding</keyword>
<dbReference type="Pfam" id="PF00628">
    <property type="entry name" value="PHD"/>
    <property type="match status" value="1"/>
</dbReference>
<evidence type="ECO:0000256" key="4">
    <source>
        <dbReference type="PROSITE-ProRule" id="PRU00146"/>
    </source>
</evidence>
<name>A0AAQ3XEQ2_PASNO</name>
<dbReference type="InterPro" id="IPR013083">
    <property type="entry name" value="Znf_RING/FYVE/PHD"/>
</dbReference>
<evidence type="ECO:0000256" key="5">
    <source>
        <dbReference type="SAM" id="MobiDB-lite"/>
    </source>
</evidence>
<keyword evidence="8" id="KW-1185">Reference proteome</keyword>
<dbReference type="GO" id="GO:0008270">
    <property type="term" value="F:zinc ion binding"/>
    <property type="evidence" value="ECO:0007669"/>
    <property type="project" value="UniProtKB-KW"/>
</dbReference>
<evidence type="ECO:0000313" key="8">
    <source>
        <dbReference type="Proteomes" id="UP001341281"/>
    </source>
</evidence>
<dbReference type="SUPFAM" id="SSF55729">
    <property type="entry name" value="Acyl-CoA N-acyltransferases (Nat)"/>
    <property type="match status" value="1"/>
</dbReference>
<organism evidence="7 8">
    <name type="scientific">Paspalum notatum var. saurae</name>
    <dbReference type="NCBI Taxonomy" id="547442"/>
    <lineage>
        <taxon>Eukaryota</taxon>
        <taxon>Viridiplantae</taxon>
        <taxon>Streptophyta</taxon>
        <taxon>Embryophyta</taxon>
        <taxon>Tracheophyta</taxon>
        <taxon>Spermatophyta</taxon>
        <taxon>Magnoliopsida</taxon>
        <taxon>Liliopsida</taxon>
        <taxon>Poales</taxon>
        <taxon>Poaceae</taxon>
        <taxon>PACMAD clade</taxon>
        <taxon>Panicoideae</taxon>
        <taxon>Andropogonodae</taxon>
        <taxon>Paspaleae</taxon>
        <taxon>Paspalinae</taxon>
        <taxon>Paspalum</taxon>
    </lineage>
</organism>
<sequence>MMPARQSQRQNIILELEERILLTGKGSGVIPSAATLRSDRPLTLSRDLPDQLEAHAHRLLRDAGWSIRPRIRSDRPKVAYYFTAPERERESGAVRTSLAQAWRLCGQRLLVRDDASGGGSSEPGRLIPGEWSDVERFWKDLVDAMDSVGRMTPATLLRRWQLLDPFVAVVFIDKRISALQKQRTVRAVDSSTSIVVDCGGDSRPSSTDDKHSPTTPCSGYSQVAAEICNGYANIGNRLVKRVRKKSRWLSDFDSTGLNGLYARSFTKPLMALSESASCSAGSSSSTPKQHMNEPAKPCGEKSSMPLVCERINGTHGKQSTEELTESNGCSVIKSTVTESDADKNVSAEKQLSRLLKKSPLRCLSKETVTSSIRRNAVVKLCHKLDATMVECSSSLEAQSHKEPAITSKSEIFKKQEKKRPFEMNFNDDDLLVTAIVKKRDCQKYASSAEIQKITKYSRMGGLPGMAFCSGKSLTLCQIEAWNAEYMNRRSNACSRKVEASDENDDTCGFCGDGGELLCCDNCPSTYHQACLSAKVSVFSNISHELPDDSWYCHNCLCRICDCPISEKEISSFSAILKCLQCGAAHHDTCIEIGATTFEEIEADEWFCGRYCKEIYLGLHGSVGVENSLSDGLSWTILRCNSGGQKLHSLQKISQMVECNAKLAVALTLMEECFARMVDTRTGIDMIPHVLYNQGQIQICTFKLSGLLHYDLGERRRDLMCSVYQGLEIHFYGLCRVHGVKAAELPFIATCREHRRQGMCRRLINTIEEMLRSFHVKMLVLSAIPELVDTWVSVFGFKPIEEDERKQLDTINLVLFPGTSLLTKNLEYGTVTDKSGITNDADDILGLPDGYCIPNGSGSEHFEQVGSDFLELGKGNQAVPLDANLQHGTLLLDIWESLDFVYYMFPKCCCMGSCFQISYHKSTMVPMHVPDELNAEQAVLRFGCKQEGGSPAQFLQGDLDASDQ</sequence>
<dbReference type="Gene3D" id="3.30.40.10">
    <property type="entry name" value="Zinc/RING finger domain, C3HC4 (zinc finger)"/>
    <property type="match status" value="1"/>
</dbReference>
<keyword evidence="3" id="KW-0862">Zinc</keyword>
<reference evidence="7 8" key="1">
    <citation type="submission" date="2024-02" db="EMBL/GenBank/DDBJ databases">
        <title>High-quality chromosome-scale genome assembly of Pensacola bahiagrass (Paspalum notatum Flugge var. saurae).</title>
        <authorList>
            <person name="Vega J.M."/>
            <person name="Podio M."/>
            <person name="Orjuela J."/>
            <person name="Siena L.A."/>
            <person name="Pessino S.C."/>
            <person name="Combes M.C."/>
            <person name="Mariac C."/>
            <person name="Albertini E."/>
            <person name="Pupilli F."/>
            <person name="Ortiz J.P.A."/>
            <person name="Leblanc O."/>
        </authorList>
    </citation>
    <scope>NUCLEOTIDE SEQUENCE [LARGE SCALE GENOMIC DNA]</scope>
    <source>
        <strain evidence="7">R1</strain>
        <tissue evidence="7">Leaf</tissue>
    </source>
</reference>
<evidence type="ECO:0000256" key="1">
    <source>
        <dbReference type="ARBA" id="ARBA00022723"/>
    </source>
</evidence>
<dbReference type="InterPro" id="IPR016181">
    <property type="entry name" value="Acyl_CoA_acyltransferase"/>
</dbReference>
<dbReference type="SMART" id="SM00249">
    <property type="entry name" value="PHD"/>
    <property type="match status" value="2"/>
</dbReference>
<evidence type="ECO:0000256" key="2">
    <source>
        <dbReference type="ARBA" id="ARBA00022771"/>
    </source>
</evidence>
<dbReference type="CDD" id="cd04301">
    <property type="entry name" value="NAT_SF"/>
    <property type="match status" value="1"/>
</dbReference>
<dbReference type="SUPFAM" id="SSF57903">
    <property type="entry name" value="FYVE/PHD zinc finger"/>
    <property type="match status" value="1"/>
</dbReference>